<comment type="similarity">
    <text evidence="1">Belongs to the peptidase S45 family.</text>
</comment>
<sequence>MRKKRRIGKILLWTLGTLALLILAVAIGLNWFIGKSKPQISGELHVDMLEEEVSVERDEKGVPHITAKSEADLYRAQGFVQAQDRLFQMDLARRQASGTLSEVVGDAAVSTDKFFRTFSLRDAAEKSWAGYGSEAKQVLEWYAEGVNAYITYAKEENKLSYEFSLLGYEPSDWDTIDSLTIGKYMAYDLGGNWSSLAVRHWALGNLPEAKAKELFITYPEDKPSIIQANLDNQVKVANAFDASLLPNEFNGSNNWVVSGEKTASGKPLLADDPHLGLSTPSIWYQMHLSSPEQNVSGVIFAGVPGIILGHNESIAWGVTNVGPDVQDLYIEKPNPSTKYEYEYDGKWEKAEVRDEPIRVKDGDTVDFEVVVTRHGPIISDVMYDNTESEAVFSMQWTALEPTLELQAVLNMNKATNWEEFETALEDFHAPAQNFVFASTDGTIAYKANGRIPIRKQGDAQLPVPGNSSDYGWKGYVPYDELPRVVNPKEGFIATANNEVVDDSYPYHITDFWAQSYRYERISEVLQAGDSFKKEDMMALQMDTQDLLAREFVQDMVATVRKSDRADHLEKYVTILDDWDQNDSKDSAAPLIFHRWIKQLPITLFAPEMPEDVYDLLQGKGNITDQMLRDAFAGNEGEWVKQYGGLDKWLADSLEESMKNVAEEFGEDPKDWKWGEYHQLTFDHPLGGASPVLGYLLNAKSVPVSGSNITVMAAGFDEDGRVDHGASWRYVVDLADTSKAYHIVGPGQSGHIKSKWFHDQVQDWAKGDYHVTSIDGNETQEMEKLQLLPGQ</sequence>
<evidence type="ECO:0000256" key="2">
    <source>
        <dbReference type="ARBA" id="ARBA00022801"/>
    </source>
</evidence>
<keyword evidence="2" id="KW-0378">Hydrolase</keyword>
<reference evidence="7" key="1">
    <citation type="submission" date="2018-09" db="EMBL/GenBank/DDBJ databases">
        <authorList>
            <person name="Zhu H."/>
        </authorList>
    </citation>
    <scope>NUCLEOTIDE SEQUENCE [LARGE SCALE GENOMIC DNA]</scope>
    <source>
        <strain evidence="7">K2R23-3</strain>
    </source>
</reference>
<evidence type="ECO:0000313" key="6">
    <source>
        <dbReference type="EMBL" id="AYC30396.1"/>
    </source>
</evidence>
<keyword evidence="5" id="KW-0106">Calcium</keyword>
<dbReference type="GO" id="GO:0046872">
    <property type="term" value="F:metal ion binding"/>
    <property type="evidence" value="ECO:0007669"/>
    <property type="project" value="UniProtKB-KW"/>
</dbReference>
<dbReference type="InterPro" id="IPR002692">
    <property type="entry name" value="S45"/>
</dbReference>
<dbReference type="OrthoDB" id="9759796at2"/>
<keyword evidence="3" id="KW-0865">Zymogen</keyword>
<evidence type="ECO:0000256" key="1">
    <source>
        <dbReference type="ARBA" id="ARBA00006586"/>
    </source>
</evidence>
<dbReference type="InterPro" id="IPR043147">
    <property type="entry name" value="Penicillin_amidase_A-knob"/>
</dbReference>
<dbReference type="Proteomes" id="UP000265725">
    <property type="component" value="Chromosome"/>
</dbReference>
<organism evidence="6 7">
    <name type="scientific">Paenisporosarcina cavernae</name>
    <dbReference type="NCBI Taxonomy" id="2320858"/>
    <lineage>
        <taxon>Bacteria</taxon>
        <taxon>Bacillati</taxon>
        <taxon>Bacillota</taxon>
        <taxon>Bacilli</taxon>
        <taxon>Bacillales</taxon>
        <taxon>Caryophanaceae</taxon>
        <taxon>Paenisporosarcina</taxon>
    </lineage>
</organism>
<accession>A0A385YUN4</accession>
<dbReference type="PANTHER" id="PTHR34218:SF4">
    <property type="entry name" value="ACYL-HOMOSERINE LACTONE ACYLASE QUIP"/>
    <property type="match status" value="1"/>
</dbReference>
<keyword evidence="5" id="KW-0479">Metal-binding</keyword>
<dbReference type="Pfam" id="PF01804">
    <property type="entry name" value="Penicil_amidase"/>
    <property type="match status" value="1"/>
</dbReference>
<name>A0A385YUN4_9BACL</name>
<comment type="cofactor">
    <cofactor evidence="5">
        <name>Ca(2+)</name>
        <dbReference type="ChEBI" id="CHEBI:29108"/>
    </cofactor>
    <text evidence="5">Binds 1 Ca(2+) ion per dimer.</text>
</comment>
<dbReference type="PANTHER" id="PTHR34218">
    <property type="entry name" value="PEPTIDASE S45 PENICILLIN AMIDASE"/>
    <property type="match status" value="1"/>
</dbReference>
<dbReference type="Gene3D" id="1.10.439.10">
    <property type="entry name" value="Penicillin Amidohydrolase, domain 1"/>
    <property type="match status" value="1"/>
</dbReference>
<evidence type="ECO:0000256" key="4">
    <source>
        <dbReference type="PIRSR" id="PIRSR001227-1"/>
    </source>
</evidence>
<gene>
    <name evidence="6" type="ORF">D3873_11345</name>
</gene>
<feature type="binding site" evidence="5">
    <location>
        <position position="327"/>
    </location>
    <ligand>
        <name>Ca(2+)</name>
        <dbReference type="ChEBI" id="CHEBI:29108"/>
    </ligand>
</feature>
<dbReference type="CDD" id="cd03747">
    <property type="entry name" value="Ntn_PGA_like"/>
    <property type="match status" value="1"/>
</dbReference>
<evidence type="ECO:0000313" key="7">
    <source>
        <dbReference type="Proteomes" id="UP000265725"/>
    </source>
</evidence>
<dbReference type="PIRSF" id="PIRSF001227">
    <property type="entry name" value="Pen_acylase"/>
    <property type="match status" value="1"/>
</dbReference>
<dbReference type="InterPro" id="IPR043146">
    <property type="entry name" value="Penicillin_amidase_N_B-knob"/>
</dbReference>
<evidence type="ECO:0000256" key="3">
    <source>
        <dbReference type="ARBA" id="ARBA00023145"/>
    </source>
</evidence>
<keyword evidence="7" id="KW-1185">Reference proteome</keyword>
<dbReference type="InterPro" id="IPR029055">
    <property type="entry name" value="Ntn_hydrolases_N"/>
</dbReference>
<dbReference type="Gene3D" id="2.30.120.10">
    <property type="match status" value="1"/>
</dbReference>
<protein>
    <submittedName>
        <fullName evidence="6">Penicillin acylase family protein</fullName>
    </submittedName>
</protein>
<dbReference type="SUPFAM" id="SSF56235">
    <property type="entry name" value="N-terminal nucleophile aminohydrolases (Ntn hydrolases)"/>
    <property type="match status" value="1"/>
</dbReference>
<dbReference type="GO" id="GO:0017000">
    <property type="term" value="P:antibiotic biosynthetic process"/>
    <property type="evidence" value="ECO:0007669"/>
    <property type="project" value="InterPro"/>
</dbReference>
<feature type="active site" description="Nucleophile" evidence="4">
    <location>
        <position position="252"/>
    </location>
</feature>
<proteinExistence type="inferred from homology"/>
<dbReference type="Gene3D" id="3.60.20.10">
    <property type="entry name" value="Glutamine Phosphoribosylpyrophosphate, subunit 1, domain 1"/>
    <property type="match status" value="1"/>
</dbReference>
<dbReference type="InterPro" id="IPR014395">
    <property type="entry name" value="Pen/GL7ACA/AHL_acylase"/>
</dbReference>
<dbReference type="InterPro" id="IPR023343">
    <property type="entry name" value="Penicillin_amidase_dom1"/>
</dbReference>
<feature type="binding site" evidence="5">
    <location>
        <position position="324"/>
    </location>
    <ligand>
        <name>Ca(2+)</name>
        <dbReference type="ChEBI" id="CHEBI:29108"/>
    </ligand>
</feature>
<dbReference type="RefSeq" id="WP_119884113.1">
    <property type="nucleotide sequence ID" value="NZ_CP032418.1"/>
</dbReference>
<evidence type="ECO:0000256" key="5">
    <source>
        <dbReference type="PIRSR" id="PIRSR001227-2"/>
    </source>
</evidence>
<dbReference type="Gene3D" id="1.10.1400.10">
    <property type="match status" value="1"/>
</dbReference>
<dbReference type="GO" id="GO:0016811">
    <property type="term" value="F:hydrolase activity, acting on carbon-nitrogen (but not peptide) bonds, in linear amides"/>
    <property type="evidence" value="ECO:0007669"/>
    <property type="project" value="InterPro"/>
</dbReference>
<dbReference type="EMBL" id="CP032418">
    <property type="protein sequence ID" value="AYC30396.1"/>
    <property type="molecule type" value="Genomic_DNA"/>
</dbReference>
<dbReference type="KEGG" id="paek:D3873_11345"/>
<dbReference type="AlphaFoldDB" id="A0A385YUN4"/>